<evidence type="ECO:0000313" key="1">
    <source>
        <dbReference type="EMBL" id="AHM58212.1"/>
    </source>
</evidence>
<dbReference type="Gene3D" id="1.10.10.660">
    <property type="entry name" value="conserved protein of unknown function from Enterococcus faecalis V583"/>
    <property type="match status" value="1"/>
</dbReference>
<keyword evidence="1" id="KW-0614">Plasmid</keyword>
<proteinExistence type="predicted"/>
<dbReference type="InterPro" id="IPR024033">
    <property type="entry name" value="OXTCase_su_AllG_h-dom"/>
</dbReference>
<dbReference type="Gene3D" id="3.90.1710.10">
    <property type="entry name" value="Enterococcus faecalis V583 domain"/>
    <property type="match status" value="1"/>
</dbReference>
<geneLocation type="plasmid" evidence="1 2">
    <name>EAL2_808p</name>
</geneLocation>
<dbReference type="PATRIC" id="fig|1286171.3.peg.2891"/>
<dbReference type="Gene3D" id="3.90.1700.10">
    <property type="entry name" value="v583 domain like"/>
    <property type="match status" value="1"/>
</dbReference>
<dbReference type="Pfam" id="PF06545">
    <property type="entry name" value="AllG"/>
    <property type="match status" value="1"/>
</dbReference>
<dbReference type="EMBL" id="CP007453">
    <property type="protein sequence ID" value="AHM58212.1"/>
    <property type="molecule type" value="Genomic_DNA"/>
</dbReference>
<dbReference type="HOGENOM" id="CLU_036192_0_0_9"/>
<keyword evidence="2" id="KW-1185">Reference proteome</keyword>
<dbReference type="Gene3D" id="3.40.50.720">
    <property type="entry name" value="NAD(P)-binding Rossmann-like Domain"/>
    <property type="match status" value="1"/>
</dbReference>
<dbReference type="KEGG" id="eac:EAL2_808p07090"/>
<dbReference type="eggNOG" id="COG0074">
    <property type="taxonomic scope" value="Bacteria"/>
</dbReference>
<protein>
    <submittedName>
        <fullName evidence="1">YahG</fullName>
    </submittedName>
</protein>
<reference evidence="1 2" key="1">
    <citation type="journal article" date="2014" name="Genome Announc.">
        <title>Complete Genome Sequence of Amino Acid-Utilizing Eubacterium acidaminophilum al-2 (DSM 3953).</title>
        <authorList>
            <person name="Poehlein A."/>
            <person name="Andreesen J.R."/>
            <person name="Daniel R."/>
        </authorList>
    </citation>
    <scope>NUCLEOTIDE SEQUENCE [LARGE SCALE GENOMIC DNA]</scope>
    <source>
        <strain evidence="1 2">DSM 3953</strain>
        <plasmid evidence="2">Plasmid EAL2_808p</plasmid>
    </source>
</reference>
<accession>W8TQ44</accession>
<dbReference type="Proteomes" id="UP000019591">
    <property type="component" value="Plasmid EAL2_808p"/>
</dbReference>
<sequence>MNTYSSLFTNELKVINIGTSNFKKDLELQGVEVIQVDWRPPAGGKPELIEAMDKLSGNDAVARANKEAVERIKQSHPLLVGIDKAINAISGMTENTILHSGPPIEWERMSGPMQGAVIGALIYEGKASGEDDARRLAGSGQIRFAPCHEYGAVGPMAGIVSPSMPVHVIYNKTHGNYAYCTVNEGLGKVLRYGAFNDDVIKRLKWIEEEFMPALQNALKMTSGIDLKSIIAQSVHMGDECHNRNKAATSLFFREIAPLFIEAGVDLEVTKRVLRFIRENEHYFLNLSMPSCKASLDAGHGIERSTIVTTMARNGVDFGIRVSGLGENEWLTAPANMVKGLMFPGFREDDASPDIGDSAITETMGIGGFAMGGAPAIVQFVGGSVEDAINYSLQMYEITENENSTYSIPTLDFRGTAIGIDVIKVVQTGILPIINTGMAHKVAGIGQVGAGLVHPPQECFEKALLRISEEIDKGVS</sequence>
<organism evidence="1 2">
    <name type="scientific">Peptoclostridium acidaminophilum DSM 3953</name>
    <dbReference type="NCBI Taxonomy" id="1286171"/>
    <lineage>
        <taxon>Bacteria</taxon>
        <taxon>Bacillati</taxon>
        <taxon>Bacillota</taxon>
        <taxon>Clostridia</taxon>
        <taxon>Peptostreptococcales</taxon>
        <taxon>Peptoclostridiaceae</taxon>
        <taxon>Peptoclostridium</taxon>
    </lineage>
</organism>
<name>W8TQ44_PEPAC</name>
<gene>
    <name evidence="1" type="primary">yahG</name>
    <name evidence="1" type="ORF">EAL2_808p07090</name>
</gene>
<dbReference type="AlphaFoldDB" id="W8TQ44"/>
<dbReference type="RefSeq" id="WP_025437045.1">
    <property type="nucleotide sequence ID" value="NZ_CP007453.1"/>
</dbReference>
<evidence type="ECO:0000313" key="2">
    <source>
        <dbReference type="Proteomes" id="UP000019591"/>
    </source>
</evidence>
<dbReference type="OrthoDB" id="6193532at2"/>
<dbReference type="InterPro" id="IPR009499">
    <property type="entry name" value="AllG-like"/>
</dbReference>